<comment type="caution">
    <text evidence="3">The sequence shown here is derived from an EMBL/GenBank/DDBJ whole genome shotgun (WGS) entry which is preliminary data.</text>
</comment>
<keyword evidence="4" id="KW-1185">Reference proteome</keyword>
<sequence>MPSSSKKYSKPSLYRHFRGNEDSKSSKYTSWDGQKKDLFFEPCVDEKFFVTQSEAGPHRKGSKNSLEELSNGKKFPTPSKARRYWMLTSNIFSFFIPDLLLKSFGKKDADSRQSLREKITLILFICTLSFLFFAWIELAPYTYCTPFNFFSPEELSGSKYVAINGKVADLSHSTSNVGEEVKRYLGKDVSPMFPSFTLLARTKGATEYPDAEINRCIKNLTKADNWLERRIFNDPGYLVTNQKLTECPSPNDRNKSSTHCFYNISVRYEVAKATIGDLVFDYSILG</sequence>
<dbReference type="EMBL" id="JASJQH010011665">
    <property type="protein sequence ID" value="KAK9663746.1"/>
    <property type="molecule type" value="Genomic_DNA"/>
</dbReference>
<proteinExistence type="predicted"/>
<evidence type="ECO:0000313" key="3">
    <source>
        <dbReference type="EMBL" id="KAK9663746.1"/>
    </source>
</evidence>
<protein>
    <submittedName>
        <fullName evidence="3">Uncharacterized protein</fullName>
    </submittedName>
</protein>
<gene>
    <name evidence="3" type="ORF">K7432_017979</name>
</gene>
<keyword evidence="2" id="KW-0812">Transmembrane</keyword>
<name>A0ABR2VKX4_9FUNG</name>
<evidence type="ECO:0000313" key="4">
    <source>
        <dbReference type="Proteomes" id="UP001479436"/>
    </source>
</evidence>
<feature type="transmembrane region" description="Helical" evidence="2">
    <location>
        <begin position="121"/>
        <end position="143"/>
    </location>
</feature>
<dbReference type="Proteomes" id="UP001479436">
    <property type="component" value="Unassembled WGS sequence"/>
</dbReference>
<keyword evidence="2" id="KW-1133">Transmembrane helix</keyword>
<evidence type="ECO:0000256" key="1">
    <source>
        <dbReference type="SAM" id="MobiDB-lite"/>
    </source>
</evidence>
<feature type="region of interest" description="Disordered" evidence="1">
    <location>
        <begin position="54"/>
        <end position="73"/>
    </location>
</feature>
<reference evidence="3 4" key="1">
    <citation type="submission" date="2023-04" db="EMBL/GenBank/DDBJ databases">
        <title>Genome of Basidiobolus ranarum AG-B5.</title>
        <authorList>
            <person name="Stajich J.E."/>
            <person name="Carter-House D."/>
            <person name="Gryganskyi A."/>
        </authorList>
    </citation>
    <scope>NUCLEOTIDE SEQUENCE [LARGE SCALE GENOMIC DNA]</scope>
    <source>
        <strain evidence="3 4">AG-B5</strain>
    </source>
</reference>
<keyword evidence="2" id="KW-0472">Membrane</keyword>
<evidence type="ECO:0000256" key="2">
    <source>
        <dbReference type="SAM" id="Phobius"/>
    </source>
</evidence>
<accession>A0ABR2VKX4</accession>
<feature type="non-terminal residue" evidence="3">
    <location>
        <position position="286"/>
    </location>
</feature>
<feature type="region of interest" description="Disordered" evidence="1">
    <location>
        <begin position="1"/>
        <end position="30"/>
    </location>
</feature>
<feature type="compositionally biased region" description="Basic residues" evidence="1">
    <location>
        <begin position="7"/>
        <end position="17"/>
    </location>
</feature>
<organism evidence="3 4">
    <name type="scientific">Basidiobolus ranarum</name>
    <dbReference type="NCBI Taxonomy" id="34480"/>
    <lineage>
        <taxon>Eukaryota</taxon>
        <taxon>Fungi</taxon>
        <taxon>Fungi incertae sedis</taxon>
        <taxon>Zoopagomycota</taxon>
        <taxon>Entomophthoromycotina</taxon>
        <taxon>Basidiobolomycetes</taxon>
        <taxon>Basidiobolales</taxon>
        <taxon>Basidiobolaceae</taxon>
        <taxon>Basidiobolus</taxon>
    </lineage>
</organism>